<sequence length="123" mass="13803">MPLGERLDYGQYSRKGNIVITVATRWEGTPQAIHAVEAGSRAAKPQHEEWGAKNPRLMRPVTGTGGMEVALYICDFESMEAYGRFWDQVSGSDWFVQLQKDVAEAHPQLRMADQVVMYDAIAD</sequence>
<protein>
    <recommendedName>
        <fullName evidence="2">ABM domain-containing protein</fullName>
    </recommendedName>
</protein>
<organism evidence="1">
    <name type="scientific">marine metagenome</name>
    <dbReference type="NCBI Taxonomy" id="408172"/>
    <lineage>
        <taxon>unclassified sequences</taxon>
        <taxon>metagenomes</taxon>
        <taxon>ecological metagenomes</taxon>
    </lineage>
</organism>
<reference evidence="1" key="1">
    <citation type="submission" date="2018-05" db="EMBL/GenBank/DDBJ databases">
        <authorList>
            <person name="Lanie J.A."/>
            <person name="Ng W.-L."/>
            <person name="Kazmierczak K.M."/>
            <person name="Andrzejewski T.M."/>
            <person name="Davidsen T.M."/>
            <person name="Wayne K.J."/>
            <person name="Tettelin H."/>
            <person name="Glass J.I."/>
            <person name="Rusch D."/>
            <person name="Podicherti R."/>
            <person name="Tsui H.-C.T."/>
            <person name="Winkler M.E."/>
        </authorList>
    </citation>
    <scope>NUCLEOTIDE SEQUENCE</scope>
</reference>
<proteinExistence type="predicted"/>
<name>A0A381Q9H6_9ZZZZ</name>
<accession>A0A381Q9H6</accession>
<gene>
    <name evidence="1" type="ORF">METZ01_LOCUS28839</name>
</gene>
<evidence type="ECO:0000313" key="1">
    <source>
        <dbReference type="EMBL" id="SUZ75985.1"/>
    </source>
</evidence>
<evidence type="ECO:0008006" key="2">
    <source>
        <dbReference type="Google" id="ProtNLM"/>
    </source>
</evidence>
<dbReference type="AlphaFoldDB" id="A0A381Q9H6"/>
<dbReference type="EMBL" id="UINC01001261">
    <property type="protein sequence ID" value="SUZ75985.1"/>
    <property type="molecule type" value="Genomic_DNA"/>
</dbReference>